<dbReference type="FunFam" id="1.10.10.60:FF:000373">
    <property type="entry name" value="Blast:Brain-specific homeobox protein"/>
    <property type="match status" value="1"/>
</dbReference>
<dbReference type="Proteomes" id="UP000007798">
    <property type="component" value="Unassembled WGS sequence"/>
</dbReference>
<sequence length="484" mass="52827">MPPFCCGGRRCAADLSREHQNVLQKLGKKASDELLTTDVDYVRPLALKFYARHDWPYFHCTKEEIYKMRVQCDPKSLDMAAKLSPPRKSLEGPAKYVIKHATATPITTNQVYGWYHDRAFYYPKTDRGVFIFPRQEDPLIKQILRDRLANSLDPTGLSRATPSASPAVLAYAASEEYAKSLHSNQRPSHHHHQRPAGGNSSHYGNSATDATVQQMGGPPPPPPPPPGSAGGGPNGVLYPGAPYTDHGFLQMTLGYLSPSSGTYKSVDPYFLSQASLFGGSPFFGAPGCVPELALGLGMGVNALRHCRRRKARTVFSDPQLSGLEKRFEAQRYLSTPERVELATALGLSETQVKTWFQNRRMKHKKQLRRRDNANEPVDFSRTELGKQQQQQSGSDAACGGTASDSKSGKATTGGPHPTNQQLQLLRGNMNEGGGGGGAGGGMCSFLQHGYSTDDYSDLEADDSDDDDNSSDVDIVGDTKLYQLT</sequence>
<evidence type="ECO:0000256" key="5">
    <source>
        <dbReference type="PROSITE-ProRule" id="PRU00108"/>
    </source>
</evidence>
<dbReference type="STRING" id="7260.B4MW94"/>
<reference evidence="9 10" key="1">
    <citation type="journal article" date="2007" name="Nature">
        <title>Evolution of genes and genomes on the Drosophila phylogeny.</title>
        <authorList>
            <consortium name="Drosophila 12 Genomes Consortium"/>
            <person name="Clark A.G."/>
            <person name="Eisen M.B."/>
            <person name="Smith D.R."/>
            <person name="Bergman C.M."/>
            <person name="Oliver B."/>
            <person name="Markow T.A."/>
            <person name="Kaufman T.C."/>
            <person name="Kellis M."/>
            <person name="Gelbart W."/>
            <person name="Iyer V.N."/>
            <person name="Pollard D.A."/>
            <person name="Sackton T.B."/>
            <person name="Larracuente A.M."/>
            <person name="Singh N.D."/>
            <person name="Abad J.P."/>
            <person name="Abt D.N."/>
            <person name="Adryan B."/>
            <person name="Aguade M."/>
            <person name="Akashi H."/>
            <person name="Anderson W.W."/>
            <person name="Aquadro C.F."/>
            <person name="Ardell D.H."/>
            <person name="Arguello R."/>
            <person name="Artieri C.G."/>
            <person name="Barbash D.A."/>
            <person name="Barker D."/>
            <person name="Barsanti P."/>
            <person name="Batterham P."/>
            <person name="Batzoglou S."/>
            <person name="Begun D."/>
            <person name="Bhutkar A."/>
            <person name="Blanco E."/>
            <person name="Bosak S.A."/>
            <person name="Bradley R.K."/>
            <person name="Brand A.D."/>
            <person name="Brent M.R."/>
            <person name="Brooks A.N."/>
            <person name="Brown R.H."/>
            <person name="Butlin R.K."/>
            <person name="Caggese C."/>
            <person name="Calvi B.R."/>
            <person name="Bernardo de Carvalho A."/>
            <person name="Caspi A."/>
            <person name="Castrezana S."/>
            <person name="Celniker S.E."/>
            <person name="Chang J.L."/>
            <person name="Chapple C."/>
            <person name="Chatterji S."/>
            <person name="Chinwalla A."/>
            <person name="Civetta A."/>
            <person name="Clifton S.W."/>
            <person name="Comeron J.M."/>
            <person name="Costello J.C."/>
            <person name="Coyne J.A."/>
            <person name="Daub J."/>
            <person name="David R.G."/>
            <person name="Delcher A.L."/>
            <person name="Delehaunty K."/>
            <person name="Do C.B."/>
            <person name="Ebling H."/>
            <person name="Edwards K."/>
            <person name="Eickbush T."/>
            <person name="Evans J.D."/>
            <person name="Filipski A."/>
            <person name="Findeiss S."/>
            <person name="Freyhult E."/>
            <person name="Fulton L."/>
            <person name="Fulton R."/>
            <person name="Garcia A.C."/>
            <person name="Gardiner A."/>
            <person name="Garfield D.A."/>
            <person name="Garvin B.E."/>
            <person name="Gibson G."/>
            <person name="Gilbert D."/>
            <person name="Gnerre S."/>
            <person name="Godfrey J."/>
            <person name="Good R."/>
            <person name="Gotea V."/>
            <person name="Gravely B."/>
            <person name="Greenberg A.J."/>
            <person name="Griffiths-Jones S."/>
            <person name="Gross S."/>
            <person name="Guigo R."/>
            <person name="Gustafson E.A."/>
            <person name="Haerty W."/>
            <person name="Hahn M.W."/>
            <person name="Halligan D.L."/>
            <person name="Halpern A.L."/>
            <person name="Halter G.M."/>
            <person name="Han M.V."/>
            <person name="Heger A."/>
            <person name="Hillier L."/>
            <person name="Hinrichs A.S."/>
            <person name="Holmes I."/>
            <person name="Hoskins R.A."/>
            <person name="Hubisz M.J."/>
            <person name="Hultmark D."/>
            <person name="Huntley M.A."/>
            <person name="Jaffe D.B."/>
            <person name="Jagadeeshan S."/>
            <person name="Jeck W.R."/>
            <person name="Johnson J."/>
            <person name="Jones C.D."/>
            <person name="Jordan W.C."/>
            <person name="Karpen G.H."/>
            <person name="Kataoka E."/>
            <person name="Keightley P.D."/>
            <person name="Kheradpour P."/>
            <person name="Kirkness E.F."/>
            <person name="Koerich L.B."/>
            <person name="Kristiansen K."/>
            <person name="Kudrna D."/>
            <person name="Kulathinal R.J."/>
            <person name="Kumar S."/>
            <person name="Kwok R."/>
            <person name="Lander E."/>
            <person name="Langley C.H."/>
            <person name="Lapoint R."/>
            <person name="Lazzaro B.P."/>
            <person name="Lee S.J."/>
            <person name="Levesque L."/>
            <person name="Li R."/>
            <person name="Lin C.F."/>
            <person name="Lin M.F."/>
            <person name="Lindblad-Toh K."/>
            <person name="Llopart A."/>
            <person name="Long M."/>
            <person name="Low L."/>
            <person name="Lozovsky E."/>
            <person name="Lu J."/>
            <person name="Luo M."/>
            <person name="Machado C.A."/>
            <person name="Makalowski W."/>
            <person name="Marzo M."/>
            <person name="Matsuda M."/>
            <person name="Matzkin L."/>
            <person name="McAllister B."/>
            <person name="McBride C.S."/>
            <person name="McKernan B."/>
            <person name="McKernan K."/>
            <person name="Mendez-Lago M."/>
            <person name="Minx P."/>
            <person name="Mollenhauer M.U."/>
            <person name="Montooth K."/>
            <person name="Mount S.M."/>
            <person name="Mu X."/>
            <person name="Myers E."/>
            <person name="Negre B."/>
            <person name="Newfeld S."/>
            <person name="Nielsen R."/>
            <person name="Noor M.A."/>
            <person name="O'Grady P."/>
            <person name="Pachter L."/>
            <person name="Papaceit M."/>
            <person name="Parisi M.J."/>
            <person name="Parisi M."/>
            <person name="Parts L."/>
            <person name="Pedersen J.S."/>
            <person name="Pesole G."/>
            <person name="Phillippy A.M."/>
            <person name="Ponting C.P."/>
            <person name="Pop M."/>
            <person name="Porcelli D."/>
            <person name="Powell J.R."/>
            <person name="Prohaska S."/>
            <person name="Pruitt K."/>
            <person name="Puig M."/>
            <person name="Quesneville H."/>
            <person name="Ram K.R."/>
            <person name="Rand D."/>
            <person name="Rasmussen M.D."/>
            <person name="Reed L.K."/>
            <person name="Reenan R."/>
            <person name="Reily A."/>
            <person name="Remington K.A."/>
            <person name="Rieger T.T."/>
            <person name="Ritchie M.G."/>
            <person name="Robin C."/>
            <person name="Rogers Y.H."/>
            <person name="Rohde C."/>
            <person name="Rozas J."/>
            <person name="Rubenfield M.J."/>
            <person name="Ruiz A."/>
            <person name="Russo S."/>
            <person name="Salzberg S.L."/>
            <person name="Sanchez-Gracia A."/>
            <person name="Saranga D.J."/>
            <person name="Sato H."/>
            <person name="Schaeffer S.W."/>
            <person name="Schatz M.C."/>
            <person name="Schlenke T."/>
            <person name="Schwartz R."/>
            <person name="Segarra C."/>
            <person name="Singh R.S."/>
            <person name="Sirot L."/>
            <person name="Sirota M."/>
            <person name="Sisneros N.B."/>
            <person name="Smith C.D."/>
            <person name="Smith T.F."/>
            <person name="Spieth J."/>
            <person name="Stage D.E."/>
            <person name="Stark A."/>
            <person name="Stephan W."/>
            <person name="Strausberg R.L."/>
            <person name="Strempel S."/>
            <person name="Sturgill D."/>
            <person name="Sutton G."/>
            <person name="Sutton G.G."/>
            <person name="Tao W."/>
            <person name="Teichmann S."/>
            <person name="Tobari Y.N."/>
            <person name="Tomimura Y."/>
            <person name="Tsolas J.M."/>
            <person name="Valente V.L."/>
            <person name="Venter E."/>
            <person name="Venter J.C."/>
            <person name="Vicario S."/>
            <person name="Vieira F.G."/>
            <person name="Vilella A.J."/>
            <person name="Villasante A."/>
            <person name="Walenz B."/>
            <person name="Wang J."/>
            <person name="Wasserman M."/>
            <person name="Watts T."/>
            <person name="Wilson D."/>
            <person name="Wilson R.K."/>
            <person name="Wing R.A."/>
            <person name="Wolfner M.F."/>
            <person name="Wong A."/>
            <person name="Wong G.K."/>
            <person name="Wu C.I."/>
            <person name="Wu G."/>
            <person name="Yamamoto D."/>
            <person name="Yang H.P."/>
            <person name="Yang S.P."/>
            <person name="Yorke J.A."/>
            <person name="Yoshida K."/>
            <person name="Zdobnov E."/>
            <person name="Zhang P."/>
            <person name="Zhang Y."/>
            <person name="Zimin A.V."/>
            <person name="Baldwin J."/>
            <person name="Abdouelleil A."/>
            <person name="Abdulkadir J."/>
            <person name="Abebe A."/>
            <person name="Abera B."/>
            <person name="Abreu J."/>
            <person name="Acer S.C."/>
            <person name="Aftuck L."/>
            <person name="Alexander A."/>
            <person name="An P."/>
            <person name="Anderson E."/>
            <person name="Anderson S."/>
            <person name="Arachi H."/>
            <person name="Azer M."/>
            <person name="Bachantsang P."/>
            <person name="Barry A."/>
            <person name="Bayul T."/>
            <person name="Berlin A."/>
            <person name="Bessette D."/>
            <person name="Bloom T."/>
            <person name="Blye J."/>
            <person name="Boguslavskiy L."/>
            <person name="Bonnet C."/>
            <person name="Boukhgalter B."/>
            <person name="Bourzgui I."/>
            <person name="Brown A."/>
            <person name="Cahill P."/>
            <person name="Channer S."/>
            <person name="Cheshatsang Y."/>
            <person name="Chuda L."/>
            <person name="Citroen M."/>
            <person name="Collymore A."/>
            <person name="Cooke P."/>
            <person name="Costello M."/>
            <person name="D'Aco K."/>
            <person name="Daza R."/>
            <person name="De Haan G."/>
            <person name="DeGray S."/>
            <person name="DeMaso C."/>
            <person name="Dhargay N."/>
            <person name="Dooley K."/>
            <person name="Dooley E."/>
            <person name="Doricent M."/>
            <person name="Dorje P."/>
            <person name="Dorjee K."/>
            <person name="Dupes A."/>
            <person name="Elong R."/>
            <person name="Falk J."/>
            <person name="Farina A."/>
            <person name="Faro S."/>
            <person name="Ferguson D."/>
            <person name="Fisher S."/>
            <person name="Foley C.D."/>
            <person name="Franke A."/>
            <person name="Friedrich D."/>
            <person name="Gadbois L."/>
            <person name="Gearin G."/>
            <person name="Gearin C.R."/>
            <person name="Giannoukos G."/>
            <person name="Goode T."/>
            <person name="Graham J."/>
            <person name="Grandbois E."/>
            <person name="Grewal S."/>
            <person name="Gyaltsen K."/>
            <person name="Hafez N."/>
            <person name="Hagos B."/>
            <person name="Hall J."/>
            <person name="Henson C."/>
            <person name="Hollinger A."/>
            <person name="Honan T."/>
            <person name="Huard M.D."/>
            <person name="Hughes L."/>
            <person name="Hurhula B."/>
            <person name="Husby M.E."/>
            <person name="Kamat A."/>
            <person name="Kanga B."/>
            <person name="Kashin S."/>
            <person name="Khazanovich D."/>
            <person name="Kisner P."/>
            <person name="Lance K."/>
            <person name="Lara M."/>
            <person name="Lee W."/>
            <person name="Lennon N."/>
            <person name="Letendre F."/>
            <person name="LeVine R."/>
            <person name="Lipovsky A."/>
            <person name="Liu X."/>
            <person name="Liu J."/>
            <person name="Liu S."/>
            <person name="Lokyitsang T."/>
            <person name="Lokyitsang Y."/>
            <person name="Lubonja R."/>
            <person name="Lui A."/>
            <person name="MacDonald P."/>
            <person name="Magnisalis V."/>
            <person name="Maru K."/>
            <person name="Matthews C."/>
            <person name="McCusker W."/>
            <person name="McDonough S."/>
            <person name="Mehta T."/>
            <person name="Meldrim J."/>
            <person name="Meneus L."/>
            <person name="Mihai O."/>
            <person name="Mihalev A."/>
            <person name="Mihova T."/>
            <person name="Mittelman R."/>
            <person name="Mlenga V."/>
            <person name="Montmayeur A."/>
            <person name="Mulrain L."/>
            <person name="Navidi A."/>
            <person name="Naylor J."/>
            <person name="Negash T."/>
            <person name="Nguyen T."/>
            <person name="Nguyen N."/>
            <person name="Nicol R."/>
            <person name="Norbu C."/>
            <person name="Norbu N."/>
            <person name="Novod N."/>
            <person name="O'Neill B."/>
            <person name="Osman S."/>
            <person name="Markiewicz E."/>
            <person name="Oyono O.L."/>
            <person name="Patti C."/>
            <person name="Phunkhang P."/>
            <person name="Pierre F."/>
            <person name="Priest M."/>
            <person name="Raghuraman S."/>
            <person name="Rege F."/>
            <person name="Reyes R."/>
            <person name="Rise C."/>
            <person name="Rogov P."/>
            <person name="Ross K."/>
            <person name="Ryan E."/>
            <person name="Settipalli S."/>
            <person name="Shea T."/>
            <person name="Sherpa N."/>
            <person name="Shi L."/>
            <person name="Shih D."/>
            <person name="Sparrow T."/>
            <person name="Spaulding J."/>
            <person name="Stalker J."/>
            <person name="Stange-Thomann N."/>
            <person name="Stavropoulos S."/>
            <person name="Stone C."/>
            <person name="Strader C."/>
            <person name="Tesfaye S."/>
            <person name="Thomson T."/>
            <person name="Thoulutsang Y."/>
            <person name="Thoulutsang D."/>
            <person name="Topham K."/>
            <person name="Topping I."/>
            <person name="Tsamla T."/>
            <person name="Vassiliev H."/>
            <person name="Vo A."/>
            <person name="Wangchuk T."/>
            <person name="Wangdi T."/>
            <person name="Weiand M."/>
            <person name="Wilkinson J."/>
            <person name="Wilson A."/>
            <person name="Yadav S."/>
            <person name="Young G."/>
            <person name="Yu Q."/>
            <person name="Zembek L."/>
            <person name="Zhong D."/>
            <person name="Zimmer A."/>
            <person name="Zwirko Z."/>
            <person name="Jaffe D.B."/>
            <person name="Alvarez P."/>
            <person name="Brockman W."/>
            <person name="Butler J."/>
            <person name="Chin C."/>
            <person name="Gnerre S."/>
            <person name="Grabherr M."/>
            <person name="Kleber M."/>
            <person name="Mauceli E."/>
            <person name="MacCallum I."/>
        </authorList>
    </citation>
    <scope>NUCLEOTIDE SEQUENCE [LARGE SCALE GENOMIC DNA]</scope>
    <source>
        <strain evidence="10">Tucson 14030-0811.24</strain>
    </source>
</reference>
<feature type="compositionally biased region" description="Basic and acidic residues" evidence="7">
    <location>
        <begin position="369"/>
        <end position="384"/>
    </location>
</feature>
<dbReference type="PANTHER" id="PTHR24333:SF8">
    <property type="entry name" value="HOMEOBOX PROTEIN CEH-62"/>
    <property type="match status" value="1"/>
</dbReference>
<feature type="compositionally biased region" description="Pro residues" evidence="7">
    <location>
        <begin position="217"/>
        <end position="227"/>
    </location>
</feature>
<dbReference type="PROSITE" id="PS00027">
    <property type="entry name" value="HOMEOBOX_1"/>
    <property type="match status" value="1"/>
</dbReference>
<proteinExistence type="predicted"/>
<gene>
    <name evidence="9" type="primary">Dwil\GK15218</name>
    <name evidence="9" type="ORF">Dwil_GK15218</name>
</gene>
<feature type="compositionally biased region" description="Acidic residues" evidence="7">
    <location>
        <begin position="454"/>
        <end position="470"/>
    </location>
</feature>
<dbReference type="FunCoup" id="B4MW94">
    <property type="interactions" value="23"/>
</dbReference>
<dbReference type="SMART" id="SM00389">
    <property type="entry name" value="HOX"/>
    <property type="match status" value="1"/>
</dbReference>
<dbReference type="PRINTS" id="PR00024">
    <property type="entry name" value="HOMEOBOX"/>
</dbReference>
<feature type="region of interest" description="Disordered" evidence="7">
    <location>
        <begin position="360"/>
        <end position="484"/>
    </location>
</feature>
<dbReference type="Gene3D" id="1.10.10.60">
    <property type="entry name" value="Homeodomain-like"/>
    <property type="match status" value="1"/>
</dbReference>
<feature type="region of interest" description="Disordered" evidence="7">
    <location>
        <begin position="178"/>
        <end position="237"/>
    </location>
</feature>
<dbReference type="SMR" id="B4MW94"/>
<dbReference type="GO" id="GO:0005634">
    <property type="term" value="C:nucleus"/>
    <property type="evidence" value="ECO:0007669"/>
    <property type="project" value="UniProtKB-SubCell"/>
</dbReference>
<evidence type="ECO:0000256" key="4">
    <source>
        <dbReference type="ARBA" id="ARBA00023242"/>
    </source>
</evidence>
<dbReference type="SUPFAM" id="SSF46689">
    <property type="entry name" value="Homeodomain-like"/>
    <property type="match status" value="1"/>
</dbReference>
<feature type="compositionally biased region" description="Polar residues" evidence="7">
    <location>
        <begin position="385"/>
        <end position="394"/>
    </location>
</feature>
<evidence type="ECO:0000313" key="10">
    <source>
        <dbReference type="Proteomes" id="UP000007798"/>
    </source>
</evidence>
<dbReference type="PROSITE" id="PS50071">
    <property type="entry name" value="HOMEOBOX_2"/>
    <property type="match status" value="1"/>
</dbReference>
<dbReference type="InterPro" id="IPR050848">
    <property type="entry name" value="Homeobox_TF"/>
</dbReference>
<dbReference type="HOGENOM" id="CLU_049799_0_0_1"/>
<keyword evidence="2 5" id="KW-0238">DNA-binding</keyword>
<dbReference type="GO" id="GO:0007420">
    <property type="term" value="P:brain development"/>
    <property type="evidence" value="ECO:0007669"/>
    <property type="project" value="EnsemblMetazoa"/>
</dbReference>
<evidence type="ECO:0000256" key="6">
    <source>
        <dbReference type="RuleBase" id="RU000682"/>
    </source>
</evidence>
<evidence type="ECO:0000259" key="8">
    <source>
        <dbReference type="PROSITE" id="PS50071"/>
    </source>
</evidence>
<keyword evidence="10" id="KW-1185">Reference proteome</keyword>
<keyword evidence="4 5" id="KW-0539">Nucleus</keyword>
<evidence type="ECO:0000313" key="9">
    <source>
        <dbReference type="EMBL" id="EDW75964.2"/>
    </source>
</evidence>
<dbReference type="InterPro" id="IPR020479">
    <property type="entry name" value="HD_metazoa"/>
</dbReference>
<organism evidence="9 10">
    <name type="scientific">Drosophila willistoni</name>
    <name type="common">Fruit fly</name>
    <dbReference type="NCBI Taxonomy" id="7260"/>
    <lineage>
        <taxon>Eukaryota</taxon>
        <taxon>Metazoa</taxon>
        <taxon>Ecdysozoa</taxon>
        <taxon>Arthropoda</taxon>
        <taxon>Hexapoda</taxon>
        <taxon>Insecta</taxon>
        <taxon>Pterygota</taxon>
        <taxon>Neoptera</taxon>
        <taxon>Endopterygota</taxon>
        <taxon>Diptera</taxon>
        <taxon>Brachycera</taxon>
        <taxon>Muscomorpha</taxon>
        <taxon>Ephydroidea</taxon>
        <taxon>Drosophilidae</taxon>
        <taxon>Drosophila</taxon>
        <taxon>Sophophora</taxon>
    </lineage>
</organism>
<dbReference type="CDD" id="cd00086">
    <property type="entry name" value="homeodomain"/>
    <property type="match status" value="1"/>
</dbReference>
<dbReference type="GO" id="GO:0048663">
    <property type="term" value="P:neuron fate commitment"/>
    <property type="evidence" value="ECO:0007669"/>
    <property type="project" value="EnsemblMetazoa"/>
</dbReference>
<dbReference type="GO" id="GO:0000981">
    <property type="term" value="F:DNA-binding transcription factor activity, RNA polymerase II-specific"/>
    <property type="evidence" value="ECO:0007669"/>
    <property type="project" value="InterPro"/>
</dbReference>
<dbReference type="InterPro" id="IPR009057">
    <property type="entry name" value="Homeodomain-like_sf"/>
</dbReference>
<dbReference type="EMBL" id="CH963857">
    <property type="protein sequence ID" value="EDW75964.2"/>
    <property type="molecule type" value="Genomic_DNA"/>
</dbReference>
<dbReference type="eggNOG" id="KOG0491">
    <property type="taxonomic scope" value="Eukaryota"/>
</dbReference>
<dbReference type="InterPro" id="IPR001356">
    <property type="entry name" value="HD"/>
</dbReference>
<dbReference type="InterPro" id="IPR017970">
    <property type="entry name" value="Homeobox_CS"/>
</dbReference>
<feature type="domain" description="Homeobox" evidence="8">
    <location>
        <begin position="306"/>
        <end position="366"/>
    </location>
</feature>
<evidence type="ECO:0000256" key="1">
    <source>
        <dbReference type="ARBA" id="ARBA00004123"/>
    </source>
</evidence>
<dbReference type="PRINTS" id="PR00031">
    <property type="entry name" value="HTHREPRESSR"/>
</dbReference>
<name>B4MW94_DROWI</name>
<evidence type="ECO:0000256" key="7">
    <source>
        <dbReference type="SAM" id="MobiDB-lite"/>
    </source>
</evidence>
<feature type="compositionally biased region" description="Gly residues" evidence="7">
    <location>
        <begin position="430"/>
        <end position="442"/>
    </location>
</feature>
<dbReference type="InParanoid" id="B4MW94"/>
<dbReference type="InterPro" id="IPR000047">
    <property type="entry name" value="HTH_motif"/>
</dbReference>
<dbReference type="GO" id="GO:0003677">
    <property type="term" value="F:DNA binding"/>
    <property type="evidence" value="ECO:0007669"/>
    <property type="project" value="UniProtKB-UniRule"/>
</dbReference>
<feature type="compositionally biased region" description="Polar residues" evidence="7">
    <location>
        <begin position="198"/>
        <end position="214"/>
    </location>
</feature>
<accession>B4MW94</accession>
<dbReference type="OrthoDB" id="6159439at2759"/>
<evidence type="ECO:0000256" key="2">
    <source>
        <dbReference type="ARBA" id="ARBA00023125"/>
    </source>
</evidence>
<dbReference type="PANTHER" id="PTHR24333">
    <property type="entry name" value="HOMEO BOX HB9 LIKE A-RELATED"/>
    <property type="match status" value="1"/>
</dbReference>
<dbReference type="Pfam" id="PF00046">
    <property type="entry name" value="Homeodomain"/>
    <property type="match status" value="1"/>
</dbReference>
<protein>
    <recommendedName>
        <fullName evidence="8">Homeobox domain-containing protein</fullName>
    </recommendedName>
</protein>
<feature type="DNA-binding region" description="Homeobox" evidence="5">
    <location>
        <begin position="308"/>
        <end position="367"/>
    </location>
</feature>
<comment type="subcellular location">
    <subcellularLocation>
        <location evidence="1 5 6">Nucleus</location>
    </subcellularLocation>
</comment>
<keyword evidence="3 5" id="KW-0371">Homeobox</keyword>
<evidence type="ECO:0000256" key="3">
    <source>
        <dbReference type="ARBA" id="ARBA00023155"/>
    </source>
</evidence>
<dbReference type="AlphaFoldDB" id="B4MW94"/>